<comment type="caution">
    <text evidence="2">The sequence shown here is derived from an EMBL/GenBank/DDBJ whole genome shotgun (WGS) entry which is preliminary data.</text>
</comment>
<name>A0A1T2XK48_9BACL</name>
<sequence length="203" mass="23808">METSYTKIVAQSMWMVWENTFDFFTRFRSESIWRFGICKLVIRRHYGKRIECHDGHQIETGDWIGELHLDNQQVIELSRAVGADRAGIMTARMLRRGMKQISHAMQTSPELAKVKAITGITLLHRGIIHGLGFEQHPITSKWAKGFTKIYLRYLLRILHPEGKQRVKQAGEKLEPRMLVISKQALFDRWTEKDKDKNLRTIYI</sequence>
<dbReference type="AlphaFoldDB" id="A0A1T2XK48"/>
<dbReference type="InterPro" id="IPR054467">
    <property type="entry name" value="YkoP-like_dom"/>
</dbReference>
<dbReference type="Proteomes" id="UP000190188">
    <property type="component" value="Unassembled WGS sequence"/>
</dbReference>
<evidence type="ECO:0000313" key="3">
    <source>
        <dbReference type="Proteomes" id="UP000190188"/>
    </source>
</evidence>
<proteinExistence type="predicted"/>
<evidence type="ECO:0000259" key="1">
    <source>
        <dbReference type="Pfam" id="PF22790"/>
    </source>
</evidence>
<accession>A0A1T2XK48</accession>
<evidence type="ECO:0000313" key="2">
    <source>
        <dbReference type="EMBL" id="OPA80096.1"/>
    </source>
</evidence>
<organism evidence="2 3">
    <name type="scientific">Paenibacillus selenitireducens</name>
    <dbReference type="NCBI Taxonomy" id="1324314"/>
    <lineage>
        <taxon>Bacteria</taxon>
        <taxon>Bacillati</taxon>
        <taxon>Bacillota</taxon>
        <taxon>Bacilli</taxon>
        <taxon>Bacillales</taxon>
        <taxon>Paenibacillaceae</taxon>
        <taxon>Paenibacillus</taxon>
    </lineage>
</organism>
<dbReference type="Pfam" id="PF22790">
    <property type="entry name" value="YkoP"/>
    <property type="match status" value="1"/>
</dbReference>
<gene>
    <name evidence="2" type="ORF">BVG16_04925</name>
</gene>
<dbReference type="EMBL" id="MSZX01000002">
    <property type="protein sequence ID" value="OPA80096.1"/>
    <property type="molecule type" value="Genomic_DNA"/>
</dbReference>
<feature type="domain" description="YkoP-like" evidence="1">
    <location>
        <begin position="9"/>
        <end position="188"/>
    </location>
</feature>
<keyword evidence="3" id="KW-1185">Reference proteome</keyword>
<reference evidence="2 3" key="1">
    <citation type="submission" date="2017-01" db="EMBL/GenBank/DDBJ databases">
        <title>Genome analysis of Paenibacillus selenitrireducens ES3-24.</title>
        <authorList>
            <person name="Xu D."/>
            <person name="Yao R."/>
            <person name="Zheng S."/>
        </authorList>
    </citation>
    <scope>NUCLEOTIDE SEQUENCE [LARGE SCALE GENOMIC DNA]</scope>
    <source>
        <strain evidence="2 3">ES3-24</strain>
    </source>
</reference>
<dbReference type="OrthoDB" id="1951946at2"/>
<dbReference type="STRING" id="1324314.BVG16_04925"/>
<protein>
    <submittedName>
        <fullName evidence="2">Polysaccharide deacetylase</fullName>
    </submittedName>
</protein>
<dbReference type="RefSeq" id="WP_078497441.1">
    <property type="nucleotide sequence ID" value="NZ_MSZX01000002.1"/>
</dbReference>